<evidence type="ECO:0000256" key="1">
    <source>
        <dbReference type="SAM" id="Phobius"/>
    </source>
</evidence>
<feature type="transmembrane region" description="Helical" evidence="1">
    <location>
        <begin position="28"/>
        <end position="49"/>
    </location>
</feature>
<evidence type="ECO:0000313" key="4">
    <source>
        <dbReference type="Proteomes" id="UP001250662"/>
    </source>
</evidence>
<proteinExistence type="predicted"/>
<gene>
    <name evidence="3" type="ORF">RM520_10010</name>
</gene>
<reference evidence="3 4" key="1">
    <citation type="submission" date="2023-09" db="EMBL/GenBank/DDBJ databases">
        <authorList>
            <person name="Rey-Velasco X."/>
        </authorList>
    </citation>
    <scope>NUCLEOTIDE SEQUENCE [LARGE SCALE GENOMIC DNA]</scope>
    <source>
        <strain evidence="3 4">P007</strain>
    </source>
</reference>
<evidence type="ECO:0000313" key="3">
    <source>
        <dbReference type="EMBL" id="MDT0621964.1"/>
    </source>
</evidence>
<keyword evidence="1" id="KW-0812">Transmembrane</keyword>
<keyword evidence="1" id="KW-1133">Transmembrane helix</keyword>
<accession>A0ABU3BII5</accession>
<organism evidence="3 4">
    <name type="scientific">Croceitalea vernalis</name>
    <dbReference type="NCBI Taxonomy" id="3075599"/>
    <lineage>
        <taxon>Bacteria</taxon>
        <taxon>Pseudomonadati</taxon>
        <taxon>Bacteroidota</taxon>
        <taxon>Flavobacteriia</taxon>
        <taxon>Flavobacteriales</taxon>
        <taxon>Flavobacteriaceae</taxon>
        <taxon>Croceitalea</taxon>
    </lineage>
</organism>
<feature type="domain" description="2TM" evidence="2">
    <location>
        <begin position="12"/>
        <end position="105"/>
    </location>
</feature>
<protein>
    <submittedName>
        <fullName evidence="3">2TM domain-containing protein</fullName>
    </submittedName>
</protein>
<evidence type="ECO:0000259" key="2">
    <source>
        <dbReference type="Pfam" id="PF13239"/>
    </source>
</evidence>
<sequence>MKKEYSATSQLERAQERVKKLKSFYKHLMVYIIINGLLLLFSGKMTFILLSKEALGNPDFMKWINWNVYGTPIIWGLVLLAHAAVVFIPSPFKKWEERKIKSYMEKERMRNNSNSM</sequence>
<keyword evidence="4" id="KW-1185">Reference proteome</keyword>
<dbReference type="InterPro" id="IPR025698">
    <property type="entry name" value="2TM_dom"/>
</dbReference>
<feature type="transmembrane region" description="Helical" evidence="1">
    <location>
        <begin position="69"/>
        <end position="92"/>
    </location>
</feature>
<comment type="caution">
    <text evidence="3">The sequence shown here is derived from an EMBL/GenBank/DDBJ whole genome shotgun (WGS) entry which is preliminary data.</text>
</comment>
<dbReference type="Pfam" id="PF13239">
    <property type="entry name" value="2TM"/>
    <property type="match status" value="1"/>
</dbReference>
<dbReference type="Proteomes" id="UP001250662">
    <property type="component" value="Unassembled WGS sequence"/>
</dbReference>
<dbReference type="EMBL" id="JAVRHU010000002">
    <property type="protein sequence ID" value="MDT0621964.1"/>
    <property type="molecule type" value="Genomic_DNA"/>
</dbReference>
<keyword evidence="1" id="KW-0472">Membrane</keyword>
<name>A0ABU3BII5_9FLAO</name>
<dbReference type="RefSeq" id="WP_311387930.1">
    <property type="nucleotide sequence ID" value="NZ_JAVRHU010000002.1"/>
</dbReference>